<dbReference type="Gene3D" id="1.25.40.630">
    <property type="match status" value="1"/>
</dbReference>
<feature type="compositionally biased region" description="Pro residues" evidence="1">
    <location>
        <begin position="68"/>
        <end position="90"/>
    </location>
</feature>
<name>A0A369JHH4_HYPMA</name>
<dbReference type="STRING" id="39966.A0A369JHH4"/>
<dbReference type="GO" id="GO:0003729">
    <property type="term" value="F:mRNA binding"/>
    <property type="evidence" value="ECO:0007669"/>
    <property type="project" value="TreeGrafter"/>
</dbReference>
<keyword evidence="4" id="KW-1185">Reference proteome</keyword>
<feature type="domain" description="Cleavage stimulation factor subunit 2 hinge" evidence="2">
    <location>
        <begin position="1"/>
        <end position="57"/>
    </location>
</feature>
<dbReference type="GO" id="GO:0005847">
    <property type="term" value="C:mRNA cleavage and polyadenylation specificity factor complex"/>
    <property type="evidence" value="ECO:0007669"/>
    <property type="project" value="TreeGrafter"/>
</dbReference>
<dbReference type="Pfam" id="PF14327">
    <property type="entry name" value="CSTF2_hinge"/>
    <property type="match status" value="1"/>
</dbReference>
<dbReference type="OrthoDB" id="272703at2759"/>
<organism evidence="3 4">
    <name type="scientific">Hypsizygus marmoreus</name>
    <name type="common">White beech mushroom</name>
    <name type="synonym">Agaricus marmoreus</name>
    <dbReference type="NCBI Taxonomy" id="39966"/>
    <lineage>
        <taxon>Eukaryota</taxon>
        <taxon>Fungi</taxon>
        <taxon>Dikarya</taxon>
        <taxon>Basidiomycota</taxon>
        <taxon>Agaricomycotina</taxon>
        <taxon>Agaricomycetes</taxon>
        <taxon>Agaricomycetidae</taxon>
        <taxon>Agaricales</taxon>
        <taxon>Tricholomatineae</taxon>
        <taxon>Lyophyllaceae</taxon>
        <taxon>Hypsizygus</taxon>
    </lineage>
</organism>
<dbReference type="AlphaFoldDB" id="A0A369JHH4"/>
<comment type="caution">
    <text evidence="3">The sequence shown here is derived from an EMBL/GenBank/DDBJ whole genome shotgun (WGS) entry which is preliminary data.</text>
</comment>
<dbReference type="Gene3D" id="1.10.20.70">
    <property type="entry name" value="Transcription termination and cleavage factor, C-terminal domain"/>
    <property type="match status" value="1"/>
</dbReference>
<reference evidence="3" key="1">
    <citation type="submission" date="2018-04" db="EMBL/GenBank/DDBJ databases">
        <title>Whole genome sequencing of Hypsizygus marmoreus.</title>
        <authorList>
            <person name="Choi I.-G."/>
            <person name="Min B."/>
            <person name="Kim J.-G."/>
            <person name="Kim S."/>
            <person name="Oh Y.-L."/>
            <person name="Kong W.-S."/>
            <person name="Park H."/>
            <person name="Jeong J."/>
            <person name="Song E.-S."/>
        </authorList>
    </citation>
    <scope>NUCLEOTIDE SEQUENCE [LARGE SCALE GENOMIC DNA]</scope>
    <source>
        <strain evidence="3">51987-8</strain>
    </source>
</reference>
<dbReference type="PANTHER" id="PTHR45735:SF2">
    <property type="entry name" value="CLEAVAGE STIMULATION FACTOR SUBUNIT 2"/>
    <property type="match status" value="1"/>
</dbReference>
<gene>
    <name evidence="3" type="ORF">Hypma_014532</name>
</gene>
<dbReference type="InParanoid" id="A0A369JHH4"/>
<evidence type="ECO:0000259" key="2">
    <source>
        <dbReference type="Pfam" id="PF14327"/>
    </source>
</evidence>
<proteinExistence type="predicted"/>
<protein>
    <recommendedName>
        <fullName evidence="2">Cleavage stimulation factor subunit 2 hinge domain-containing protein</fullName>
    </recommendedName>
</protein>
<sequence>MQPSQLMEVLALMKAFVITHPKQARSLLNAHPQFAYALFQALLLNKIVDSATLQRMLATSSDGTQQPAPLPLHRPMPPPPHLQQPPPNPPNLHLGYPLQPPQLQQPQPYPGLTIPSTSMLPASAMFPYHQQLAYHPLPSAMPPYYQPPPPPVVPVSTPQPQVQPPLQAQMPVQPQAPAATVEISDRQRSMILQVLSMTSEQINALSETEWAAVLQVVPLLFLLDLVE</sequence>
<dbReference type="InterPro" id="IPR025742">
    <property type="entry name" value="CSTF2_hinge"/>
</dbReference>
<dbReference type="InterPro" id="IPR038192">
    <property type="entry name" value="CSTF_C_sf"/>
</dbReference>
<dbReference type="Proteomes" id="UP000076154">
    <property type="component" value="Unassembled WGS sequence"/>
</dbReference>
<evidence type="ECO:0000313" key="3">
    <source>
        <dbReference type="EMBL" id="RDB18854.1"/>
    </source>
</evidence>
<dbReference type="EMBL" id="LUEZ02000087">
    <property type="protein sequence ID" value="RDB18854.1"/>
    <property type="molecule type" value="Genomic_DNA"/>
</dbReference>
<accession>A0A369JHH4</accession>
<feature type="compositionally biased region" description="Low complexity" evidence="1">
    <location>
        <begin position="91"/>
        <end position="112"/>
    </location>
</feature>
<evidence type="ECO:0000313" key="4">
    <source>
        <dbReference type="Proteomes" id="UP000076154"/>
    </source>
</evidence>
<evidence type="ECO:0000256" key="1">
    <source>
        <dbReference type="SAM" id="MobiDB-lite"/>
    </source>
</evidence>
<dbReference type="PANTHER" id="PTHR45735">
    <property type="entry name" value="CLEAVAGE STIMULATION FACTOR SUBUNIT 2"/>
    <property type="match status" value="1"/>
</dbReference>
<feature type="region of interest" description="Disordered" evidence="1">
    <location>
        <begin position="59"/>
        <end position="114"/>
    </location>
</feature>